<dbReference type="AlphaFoldDB" id="A0A6M3JMA8"/>
<dbReference type="GO" id="GO:0016020">
    <property type="term" value="C:membrane"/>
    <property type="evidence" value="ECO:0007669"/>
    <property type="project" value="UniProtKB-SubCell"/>
</dbReference>
<protein>
    <recommendedName>
        <fullName evidence="7">PQ loop repeat protein</fullName>
    </recommendedName>
</protein>
<feature type="transmembrane region" description="Helical" evidence="5">
    <location>
        <begin position="7"/>
        <end position="27"/>
    </location>
</feature>
<dbReference type="Pfam" id="PF04193">
    <property type="entry name" value="PQ-loop"/>
    <property type="match status" value="1"/>
</dbReference>
<keyword evidence="3 5" id="KW-1133">Transmembrane helix</keyword>
<reference evidence="6" key="1">
    <citation type="submission" date="2020-03" db="EMBL/GenBank/DDBJ databases">
        <title>The deep terrestrial virosphere.</title>
        <authorList>
            <person name="Holmfeldt K."/>
            <person name="Nilsson E."/>
            <person name="Simone D."/>
            <person name="Lopez-Fernandez M."/>
            <person name="Wu X."/>
            <person name="de Brujin I."/>
            <person name="Lundin D."/>
            <person name="Andersson A."/>
            <person name="Bertilsson S."/>
            <person name="Dopson M."/>
        </authorList>
    </citation>
    <scope>NUCLEOTIDE SEQUENCE</scope>
    <source>
        <strain evidence="6">MM415A03966</strain>
    </source>
</reference>
<keyword evidence="4 5" id="KW-0472">Membrane</keyword>
<evidence type="ECO:0008006" key="7">
    <source>
        <dbReference type="Google" id="ProtNLM"/>
    </source>
</evidence>
<feature type="transmembrane region" description="Helical" evidence="5">
    <location>
        <begin position="65"/>
        <end position="85"/>
    </location>
</feature>
<proteinExistence type="predicted"/>
<keyword evidence="2 5" id="KW-0812">Transmembrane</keyword>
<feature type="transmembrane region" description="Helical" evidence="5">
    <location>
        <begin position="39"/>
        <end position="58"/>
    </location>
</feature>
<evidence type="ECO:0000256" key="3">
    <source>
        <dbReference type="ARBA" id="ARBA00022989"/>
    </source>
</evidence>
<dbReference type="Gene3D" id="1.20.1280.290">
    <property type="match status" value="1"/>
</dbReference>
<accession>A0A6M3JMA8</accession>
<dbReference type="InterPro" id="IPR006603">
    <property type="entry name" value="PQ-loop_rpt"/>
</dbReference>
<evidence type="ECO:0000313" key="6">
    <source>
        <dbReference type="EMBL" id="QJA70142.1"/>
    </source>
</evidence>
<organism evidence="6">
    <name type="scientific">viral metagenome</name>
    <dbReference type="NCBI Taxonomy" id="1070528"/>
    <lineage>
        <taxon>unclassified sequences</taxon>
        <taxon>metagenomes</taxon>
        <taxon>organismal metagenomes</taxon>
    </lineage>
</organism>
<evidence type="ECO:0000256" key="4">
    <source>
        <dbReference type="ARBA" id="ARBA00023136"/>
    </source>
</evidence>
<comment type="subcellular location">
    <subcellularLocation>
        <location evidence="1">Membrane</location>
        <topology evidence="1">Multi-pass membrane protein</topology>
    </subcellularLocation>
</comment>
<evidence type="ECO:0000256" key="5">
    <source>
        <dbReference type="SAM" id="Phobius"/>
    </source>
</evidence>
<evidence type="ECO:0000256" key="1">
    <source>
        <dbReference type="ARBA" id="ARBA00004141"/>
    </source>
</evidence>
<evidence type="ECO:0000256" key="2">
    <source>
        <dbReference type="ARBA" id="ARBA00022692"/>
    </source>
</evidence>
<gene>
    <name evidence="6" type="ORF">MM415A03966_0008</name>
</gene>
<dbReference type="EMBL" id="MT141767">
    <property type="protein sequence ID" value="QJA70142.1"/>
    <property type="molecule type" value="Genomic_DNA"/>
</dbReference>
<sequence length="87" mass="9354">MANNKKFGNIIGWIGVGFGLGVAPPQLVKIIQTGGVQDISLTTYVFLCLALICYLIHAIHIKSKVFTTAQAINLATNFVILILLIKG</sequence>
<name>A0A6M3JMA8_9ZZZZ</name>